<dbReference type="InterPro" id="IPR011992">
    <property type="entry name" value="EF-hand-dom_pair"/>
</dbReference>
<sequence>MKISYPLRDTSGKEFRSLEDVMRLIDGEAHGTWLLGANGLWHGGIHISDISNPFSALNPDAINTGEPVPLQFMADGIIVAYRLNNEYLTAPYCGQQLRYSSSFVLVKSQCKPDPQKEKSWLEFYSLYMHLAPVADYPKSPCYKVRDGHSGIRLRQYKNGQHGLPEGEPDKGEAGTYPAPAKTEKSLKAGDRFVSSRTGRFYVTKNGKATLTTFGLVRLLKENIPGNEQYWVTLDPELMEPDGEIQGLMPEWMLKAKQKGAYDSVELTEGTEEWKVSSGTSVGFMGCTESPGEGNKLVDREWFVHLEVLSTDSRMPGFLANPECVKGEKRSVLAPKGKALFTLQDAAGQPVFTPTSARLSAQCLLSRESATPVTDEEQKWWYKINGSGWLSQNDVDEVNQYDLEKLGFQALEESSGGDVMNSPYESWIPQTFGTISRIAEQGAGYQYGLVPQFYRDLMAEMDSNRDGKVTAEEIRQALAVRDPLVKNVVNRLVVKHHSEWCGGRSTGRWEGFYKDLDSIEVKYCEKWQADLEWMSKVPPLDKDEAVWHFHPVLFLNELVSAKFITLEMVLAANLNENKIQCERVLPYLNKYAKAYKMEDKKEIAHFLSQVGHESGFSITEENLNYSAKGMRRIFGCIKGPAQYNKNTDDCDLGRLRDKLWTQENLYAHSPKNLANYVYASRMGNDRESSGDGYKYRGRGMIQLTGKNGYRFFTNKHNEMNPDDKRDFVEQPDLVISDIEYGVESAFSFWVSKGLNKTARALSVQEVTQIVNGGQNGYSDRLQRFNAVAPLLRVDKE</sequence>
<dbReference type="PROSITE" id="PS50222">
    <property type="entry name" value="EF_HAND_2"/>
    <property type="match status" value="1"/>
</dbReference>
<comment type="caution">
    <text evidence="3">The sequence shown here is derived from an EMBL/GenBank/DDBJ whole genome shotgun (WGS) entry which is preliminary data.</text>
</comment>
<evidence type="ECO:0000313" key="3">
    <source>
        <dbReference type="EMBL" id="OLV95740.1"/>
    </source>
</evidence>
<dbReference type="GO" id="GO:0005509">
    <property type="term" value="F:calcium ion binding"/>
    <property type="evidence" value="ECO:0007669"/>
    <property type="project" value="InterPro"/>
</dbReference>
<dbReference type="InterPro" id="IPR002048">
    <property type="entry name" value="EF_hand_dom"/>
</dbReference>
<dbReference type="InterPro" id="IPR052354">
    <property type="entry name" value="Cell_Wall_Dynamics_Protein"/>
</dbReference>
<reference evidence="3" key="1">
    <citation type="submission" date="2013-09" db="EMBL/GenBank/DDBJ databases">
        <title>Salmonella enterica subsp. IIIa serovar 18:z4:z23:-.</title>
        <authorList>
            <person name="Chen Y."/>
            <person name="Li C."/>
            <person name="Mcdermott P."/>
            <person name="Zhao S."/>
        </authorList>
    </citation>
    <scope>NUCLEOTIDE SEQUENCE [LARGE SCALE GENOMIC DNA]</scope>
    <source>
        <strain evidence="3">N26626</strain>
    </source>
</reference>
<dbReference type="SUPFAM" id="SSF53955">
    <property type="entry name" value="Lysozyme-like"/>
    <property type="match status" value="1"/>
</dbReference>
<dbReference type="PANTHER" id="PTHR34408:SF1">
    <property type="entry name" value="GLYCOSYL HYDROLASE FAMILY 19 DOMAIN-CONTAINING PROTEIN HI_1415"/>
    <property type="match status" value="1"/>
</dbReference>
<dbReference type="AlphaFoldDB" id="A0A3S5YGM2"/>
<name>A0A3S5YGM2_SALER</name>
<evidence type="ECO:0000259" key="2">
    <source>
        <dbReference type="PROSITE" id="PS50222"/>
    </source>
</evidence>
<proteinExistence type="predicted"/>
<evidence type="ECO:0000256" key="1">
    <source>
        <dbReference type="SAM" id="MobiDB-lite"/>
    </source>
</evidence>
<dbReference type="EMBL" id="AWRC01000037">
    <property type="protein sequence ID" value="OLV95740.1"/>
    <property type="molecule type" value="Genomic_DNA"/>
</dbReference>
<dbReference type="InterPro" id="IPR023346">
    <property type="entry name" value="Lysozyme-like_dom_sf"/>
</dbReference>
<accession>A0A3S5YGM2</accession>
<dbReference type="Proteomes" id="UP000868500">
    <property type="component" value="Unassembled WGS sequence"/>
</dbReference>
<dbReference type="PANTHER" id="PTHR34408">
    <property type="entry name" value="FAMILY PROTEIN, PUTATIVE-RELATED"/>
    <property type="match status" value="1"/>
</dbReference>
<protein>
    <submittedName>
        <fullName evidence="3">Lytic enzyme</fullName>
    </submittedName>
</protein>
<dbReference type="InterPro" id="IPR018247">
    <property type="entry name" value="EF_Hand_1_Ca_BS"/>
</dbReference>
<feature type="domain" description="EF-hand" evidence="2">
    <location>
        <begin position="448"/>
        <end position="483"/>
    </location>
</feature>
<organism evidence="3">
    <name type="scientific">Salmonella enterica subsp. arizonae serovar 18:z4,z23:- str. CVM N26626</name>
    <dbReference type="NCBI Taxonomy" id="1395119"/>
    <lineage>
        <taxon>Bacteria</taxon>
        <taxon>Pseudomonadati</taxon>
        <taxon>Pseudomonadota</taxon>
        <taxon>Gammaproteobacteria</taxon>
        <taxon>Enterobacterales</taxon>
        <taxon>Enterobacteriaceae</taxon>
        <taxon>Salmonella</taxon>
    </lineage>
</organism>
<dbReference type="SUPFAM" id="SSF47473">
    <property type="entry name" value="EF-hand"/>
    <property type="match status" value="1"/>
</dbReference>
<dbReference type="Gene3D" id="1.10.530.10">
    <property type="match status" value="1"/>
</dbReference>
<dbReference type="PROSITE" id="PS00018">
    <property type="entry name" value="EF_HAND_1"/>
    <property type="match status" value="1"/>
</dbReference>
<gene>
    <name evidence="3" type="ORF">P298_19670</name>
</gene>
<feature type="region of interest" description="Disordered" evidence="1">
    <location>
        <begin position="155"/>
        <end position="183"/>
    </location>
</feature>